<accession>A0A1G6LD65</accession>
<dbReference type="InterPro" id="IPR000905">
    <property type="entry name" value="Gcp-like_dom"/>
</dbReference>
<protein>
    <submittedName>
        <fullName evidence="2">tRNA threonylcarbamoyladenosine biosynthesis protein TsaB</fullName>
    </submittedName>
</protein>
<keyword evidence="3" id="KW-1185">Reference proteome</keyword>
<evidence type="ECO:0000313" key="2">
    <source>
        <dbReference type="EMBL" id="SDC41160.1"/>
    </source>
</evidence>
<dbReference type="NCBIfam" id="TIGR03725">
    <property type="entry name" value="T6A_YeaZ"/>
    <property type="match status" value="1"/>
</dbReference>
<dbReference type="PANTHER" id="PTHR11735">
    <property type="entry name" value="TRNA N6-ADENOSINE THREONYLCARBAMOYLTRANSFERASE"/>
    <property type="match status" value="1"/>
</dbReference>
<dbReference type="Gene3D" id="3.30.420.40">
    <property type="match status" value="2"/>
</dbReference>
<reference evidence="3" key="1">
    <citation type="submission" date="2016-10" db="EMBL/GenBank/DDBJ databases">
        <authorList>
            <person name="Varghese N."/>
            <person name="Submissions S."/>
        </authorList>
    </citation>
    <scope>NUCLEOTIDE SEQUENCE [LARGE SCALE GENOMIC DNA]</scope>
    <source>
        <strain evidence="3">DSM 11005</strain>
    </source>
</reference>
<evidence type="ECO:0000313" key="3">
    <source>
        <dbReference type="Proteomes" id="UP000198943"/>
    </source>
</evidence>
<evidence type="ECO:0000259" key="1">
    <source>
        <dbReference type="Pfam" id="PF00814"/>
    </source>
</evidence>
<proteinExistence type="predicted"/>
<organism evidence="2 3">
    <name type="scientific">Succiniclasticum ruminis</name>
    <dbReference type="NCBI Taxonomy" id="40841"/>
    <lineage>
        <taxon>Bacteria</taxon>
        <taxon>Bacillati</taxon>
        <taxon>Bacillota</taxon>
        <taxon>Negativicutes</taxon>
        <taxon>Acidaminococcales</taxon>
        <taxon>Acidaminococcaceae</taxon>
        <taxon>Succiniclasticum</taxon>
    </lineage>
</organism>
<gene>
    <name evidence="2" type="ORF">SAMN04487864_10715</name>
</gene>
<dbReference type="Pfam" id="PF00814">
    <property type="entry name" value="TsaD"/>
    <property type="match status" value="1"/>
</dbReference>
<dbReference type="OrthoDB" id="9784166at2"/>
<dbReference type="SUPFAM" id="SSF53067">
    <property type="entry name" value="Actin-like ATPase domain"/>
    <property type="match status" value="2"/>
</dbReference>
<dbReference type="RefSeq" id="WP_093730211.1">
    <property type="nucleotide sequence ID" value="NZ_FMYW01000007.1"/>
</dbReference>
<sequence>MLTLALDTATGVCTVGLVQDGHVLAEYDISVGLTHSEGLMPQLDQMFARTGIKKEEIDRIAVSIGPGSFTGLRIGLAAAEAMAYAWQCGICGVNTLQAMAYNIPLAGVVLVPVLDAQKGNYYTAFYEWVSGELKELQPVEMADRETLLQQLQRCGKPVLLMGECERLLKQDLPAGILAAPEPMRLPKASSVALAAEGRKVLTGEDVFTLRPYYIRKSEAEELWEKRHKKE</sequence>
<dbReference type="GO" id="GO:0002949">
    <property type="term" value="P:tRNA threonylcarbamoyladenosine modification"/>
    <property type="evidence" value="ECO:0007669"/>
    <property type="project" value="InterPro"/>
</dbReference>
<dbReference type="Proteomes" id="UP000198943">
    <property type="component" value="Unassembled WGS sequence"/>
</dbReference>
<dbReference type="CDD" id="cd24032">
    <property type="entry name" value="ASKHA_NBD_TsaB"/>
    <property type="match status" value="1"/>
</dbReference>
<dbReference type="GO" id="GO:0005829">
    <property type="term" value="C:cytosol"/>
    <property type="evidence" value="ECO:0007669"/>
    <property type="project" value="TreeGrafter"/>
</dbReference>
<dbReference type="InterPro" id="IPR043129">
    <property type="entry name" value="ATPase_NBD"/>
</dbReference>
<name>A0A1G6LD65_9FIRM</name>
<dbReference type="EMBL" id="FMYW01000007">
    <property type="protein sequence ID" value="SDC41160.1"/>
    <property type="molecule type" value="Genomic_DNA"/>
</dbReference>
<dbReference type="InterPro" id="IPR022496">
    <property type="entry name" value="T6A_TsaB"/>
</dbReference>
<feature type="domain" description="Gcp-like" evidence="1">
    <location>
        <begin position="34"/>
        <end position="138"/>
    </location>
</feature>
<dbReference type="PANTHER" id="PTHR11735:SF11">
    <property type="entry name" value="TRNA THREONYLCARBAMOYLADENOSINE BIOSYNTHESIS PROTEIN TSAB"/>
    <property type="match status" value="1"/>
</dbReference>
<dbReference type="AlphaFoldDB" id="A0A1G6LD65"/>